<dbReference type="Gene3D" id="1.10.357.10">
    <property type="entry name" value="Tetracycline Repressor, domain 2"/>
    <property type="match status" value="1"/>
</dbReference>
<evidence type="ECO:0000313" key="7">
    <source>
        <dbReference type="Proteomes" id="UP000558997"/>
    </source>
</evidence>
<proteinExistence type="predicted"/>
<evidence type="ECO:0000313" key="6">
    <source>
        <dbReference type="EMBL" id="MBB5977842.1"/>
    </source>
</evidence>
<dbReference type="PANTHER" id="PTHR30055:SF234">
    <property type="entry name" value="HTH-TYPE TRANSCRIPTIONAL REGULATOR BETI"/>
    <property type="match status" value="1"/>
</dbReference>
<name>A0A841DH66_9ACTN</name>
<feature type="domain" description="HTH tetR-type" evidence="5">
    <location>
        <begin position="9"/>
        <end position="69"/>
    </location>
</feature>
<evidence type="ECO:0000259" key="5">
    <source>
        <dbReference type="PROSITE" id="PS50977"/>
    </source>
</evidence>
<gene>
    <name evidence="6" type="ORF">HDA44_001183</name>
</gene>
<dbReference type="AlphaFoldDB" id="A0A841DH66"/>
<dbReference type="Proteomes" id="UP000558997">
    <property type="component" value="Unassembled WGS sequence"/>
</dbReference>
<organism evidence="6 7">
    <name type="scientific">Kribbella solani</name>
    <dbReference type="NCBI Taxonomy" id="236067"/>
    <lineage>
        <taxon>Bacteria</taxon>
        <taxon>Bacillati</taxon>
        <taxon>Actinomycetota</taxon>
        <taxon>Actinomycetes</taxon>
        <taxon>Propionibacteriales</taxon>
        <taxon>Kribbellaceae</taxon>
        <taxon>Kribbella</taxon>
    </lineage>
</organism>
<dbReference type="GO" id="GO:0003700">
    <property type="term" value="F:DNA-binding transcription factor activity"/>
    <property type="evidence" value="ECO:0007669"/>
    <property type="project" value="TreeGrafter"/>
</dbReference>
<comment type="caution">
    <text evidence="6">The sequence shown here is derived from an EMBL/GenBank/DDBJ whole genome shotgun (WGS) entry which is preliminary data.</text>
</comment>
<keyword evidence="2 4" id="KW-0238">DNA-binding</keyword>
<accession>A0A841DH66</accession>
<dbReference type="InterPro" id="IPR009057">
    <property type="entry name" value="Homeodomain-like_sf"/>
</dbReference>
<dbReference type="Pfam" id="PF00440">
    <property type="entry name" value="TetR_N"/>
    <property type="match status" value="1"/>
</dbReference>
<keyword evidence="3" id="KW-0804">Transcription</keyword>
<dbReference type="PANTHER" id="PTHR30055">
    <property type="entry name" value="HTH-TYPE TRANSCRIPTIONAL REGULATOR RUTR"/>
    <property type="match status" value="1"/>
</dbReference>
<protein>
    <submittedName>
        <fullName evidence="6">AcrR family transcriptional regulator</fullName>
    </submittedName>
</protein>
<dbReference type="SUPFAM" id="SSF46689">
    <property type="entry name" value="Homeodomain-like"/>
    <property type="match status" value="1"/>
</dbReference>
<dbReference type="PROSITE" id="PS50977">
    <property type="entry name" value="HTH_TETR_2"/>
    <property type="match status" value="1"/>
</dbReference>
<keyword evidence="7" id="KW-1185">Reference proteome</keyword>
<evidence type="ECO:0000256" key="3">
    <source>
        <dbReference type="ARBA" id="ARBA00023163"/>
    </source>
</evidence>
<sequence>MTAPAHARHTKRQLIVETAERLFAEHGYDATSTARIAHEAGVPSGLVFYHFATKLELLLAIVQERPAPSEVLRSAARGRTVRRRLRRIVDTMAEQLEQDRATRIIVFREAQGRPEIALRAAELFEEAAVTVAEVLAGADDIVDDPARVRTAAELVVSRVFLDTVALGQDDATGTRHAAVIDLLADSLTKPAAPRGLRGNAS</sequence>
<feature type="DNA-binding region" description="H-T-H motif" evidence="4">
    <location>
        <begin position="32"/>
        <end position="51"/>
    </location>
</feature>
<dbReference type="PRINTS" id="PR00455">
    <property type="entry name" value="HTHTETR"/>
</dbReference>
<dbReference type="RefSeq" id="WP_184831992.1">
    <property type="nucleotide sequence ID" value="NZ_BAAAVN010000011.1"/>
</dbReference>
<evidence type="ECO:0000256" key="4">
    <source>
        <dbReference type="PROSITE-ProRule" id="PRU00335"/>
    </source>
</evidence>
<evidence type="ECO:0000256" key="2">
    <source>
        <dbReference type="ARBA" id="ARBA00023125"/>
    </source>
</evidence>
<reference evidence="6 7" key="1">
    <citation type="submission" date="2020-08" db="EMBL/GenBank/DDBJ databases">
        <title>Sequencing the genomes of 1000 actinobacteria strains.</title>
        <authorList>
            <person name="Klenk H.-P."/>
        </authorList>
    </citation>
    <scope>NUCLEOTIDE SEQUENCE [LARGE SCALE GENOMIC DNA]</scope>
    <source>
        <strain evidence="6 7">DSM 17294</strain>
    </source>
</reference>
<keyword evidence="1" id="KW-0805">Transcription regulation</keyword>
<dbReference type="InterPro" id="IPR050109">
    <property type="entry name" value="HTH-type_TetR-like_transc_reg"/>
</dbReference>
<dbReference type="InterPro" id="IPR001647">
    <property type="entry name" value="HTH_TetR"/>
</dbReference>
<dbReference type="GO" id="GO:0000976">
    <property type="term" value="F:transcription cis-regulatory region binding"/>
    <property type="evidence" value="ECO:0007669"/>
    <property type="project" value="TreeGrafter"/>
</dbReference>
<evidence type="ECO:0000256" key="1">
    <source>
        <dbReference type="ARBA" id="ARBA00023015"/>
    </source>
</evidence>
<dbReference type="EMBL" id="JACHNF010000001">
    <property type="protein sequence ID" value="MBB5977842.1"/>
    <property type="molecule type" value="Genomic_DNA"/>
</dbReference>